<dbReference type="InterPro" id="IPR003488">
    <property type="entry name" value="DprA"/>
</dbReference>
<evidence type="ECO:0000256" key="1">
    <source>
        <dbReference type="ARBA" id="ARBA00006525"/>
    </source>
</evidence>
<gene>
    <name evidence="4" type="primary">dprA</name>
    <name evidence="4" type="ORF">COU00_00695</name>
</gene>
<dbReference type="EMBL" id="PFAS01000007">
    <property type="protein sequence ID" value="PIT94113.1"/>
    <property type="molecule type" value="Genomic_DNA"/>
</dbReference>
<reference evidence="5" key="1">
    <citation type="submission" date="2017-09" db="EMBL/GenBank/DDBJ databases">
        <title>Depth-based differentiation of microbial function through sediment-hosted aquifers and enrichment of novel symbionts in the deep terrestrial subsurface.</title>
        <authorList>
            <person name="Probst A.J."/>
            <person name="Ladd B."/>
            <person name="Jarett J.K."/>
            <person name="Geller-Mcgrath D.E."/>
            <person name="Sieber C.M.K."/>
            <person name="Emerson J.B."/>
            <person name="Anantharaman K."/>
            <person name="Thomas B.C."/>
            <person name="Malmstrom R."/>
            <person name="Stieglmeier M."/>
            <person name="Klingl A."/>
            <person name="Woyke T."/>
            <person name="Ryan C.M."/>
            <person name="Banfield J.F."/>
        </authorList>
    </citation>
    <scope>NUCLEOTIDE SEQUENCE [LARGE SCALE GENOMIC DNA]</scope>
</reference>
<dbReference type="PANTHER" id="PTHR43022:SF1">
    <property type="entry name" value="PROTEIN SMF"/>
    <property type="match status" value="1"/>
</dbReference>
<dbReference type="Pfam" id="PF17782">
    <property type="entry name" value="WHD_DprA"/>
    <property type="match status" value="1"/>
</dbReference>
<organism evidence="4 5">
    <name type="scientific">Candidatus Falkowbacteria bacterium CG10_big_fil_rev_8_21_14_0_10_43_11</name>
    <dbReference type="NCBI Taxonomy" id="1974568"/>
    <lineage>
        <taxon>Bacteria</taxon>
        <taxon>Candidatus Falkowiibacteriota</taxon>
    </lineage>
</organism>
<dbReference type="NCBIfam" id="TIGR00732">
    <property type="entry name" value="dprA"/>
    <property type="match status" value="1"/>
</dbReference>
<evidence type="ECO:0000313" key="4">
    <source>
        <dbReference type="EMBL" id="PIT94113.1"/>
    </source>
</evidence>
<dbReference type="Pfam" id="PF02481">
    <property type="entry name" value="DNA_processg_A"/>
    <property type="match status" value="1"/>
</dbReference>
<dbReference type="InterPro" id="IPR036388">
    <property type="entry name" value="WH-like_DNA-bd_sf"/>
</dbReference>
<sequence>MSTCPNTANNGDLPYWAALSTFSKFGPKRFNLLSRYFPDMRTAWEASAGELLAAGINERAANEFIAHRQNTDPGELMERLDKEKINILILTDGRYPKLLKEIFDAPPVLYYRGELPDNLNFCLAVVGSRKYTSYGQQTAQSLVSQLAQAGLVIVSGLAIGIDALAHSACLQANGKTIAVLGAGLDRQNIYPATNRYLAEKILARGGLLLSEYAPGTPPLEFHFPQRNRIISGISLGTLVIEAAVSSGALITAQSALEQNREVFAVPGSVFNPNSAGTNNLIKTGAKAVTCASEIIETLSLENIASFVQNQKAIPATPAEQRLISVLNHEPTHINALTRLAKLDTASINATLLTMELKGYVRNLGGGNYVLA</sequence>
<accession>A0A2M6WMV9</accession>
<protein>
    <submittedName>
        <fullName evidence="4">DNA-protecting protein DprA</fullName>
    </submittedName>
</protein>
<dbReference type="Gene3D" id="3.40.50.450">
    <property type="match status" value="1"/>
</dbReference>
<dbReference type="InterPro" id="IPR041614">
    <property type="entry name" value="DprA_WH"/>
</dbReference>
<evidence type="ECO:0000259" key="2">
    <source>
        <dbReference type="Pfam" id="PF02481"/>
    </source>
</evidence>
<proteinExistence type="inferred from homology"/>
<dbReference type="GO" id="GO:0009294">
    <property type="term" value="P:DNA-mediated transformation"/>
    <property type="evidence" value="ECO:0007669"/>
    <property type="project" value="InterPro"/>
</dbReference>
<name>A0A2M6WMV9_9BACT</name>
<dbReference type="InterPro" id="IPR057666">
    <property type="entry name" value="DrpA_SLOG"/>
</dbReference>
<dbReference type="AlphaFoldDB" id="A0A2M6WMV9"/>
<feature type="domain" description="DprA winged helix" evidence="3">
    <location>
        <begin position="310"/>
        <end position="366"/>
    </location>
</feature>
<comment type="similarity">
    <text evidence="1">Belongs to the DprA/Smf family.</text>
</comment>
<dbReference type="SUPFAM" id="SSF102405">
    <property type="entry name" value="MCP/YpsA-like"/>
    <property type="match status" value="1"/>
</dbReference>
<feature type="domain" description="Smf/DprA SLOG" evidence="2">
    <location>
        <begin position="87"/>
        <end position="298"/>
    </location>
</feature>
<dbReference type="PANTHER" id="PTHR43022">
    <property type="entry name" value="PROTEIN SMF"/>
    <property type="match status" value="1"/>
</dbReference>
<dbReference type="Gene3D" id="1.10.10.10">
    <property type="entry name" value="Winged helix-like DNA-binding domain superfamily/Winged helix DNA-binding domain"/>
    <property type="match status" value="1"/>
</dbReference>
<evidence type="ECO:0000259" key="3">
    <source>
        <dbReference type="Pfam" id="PF17782"/>
    </source>
</evidence>
<dbReference type="Proteomes" id="UP000229335">
    <property type="component" value="Unassembled WGS sequence"/>
</dbReference>
<evidence type="ECO:0000313" key="5">
    <source>
        <dbReference type="Proteomes" id="UP000229335"/>
    </source>
</evidence>
<comment type="caution">
    <text evidence="4">The sequence shown here is derived from an EMBL/GenBank/DDBJ whole genome shotgun (WGS) entry which is preliminary data.</text>
</comment>